<feature type="repeat" description="ANK" evidence="8">
    <location>
        <begin position="68"/>
        <end position="100"/>
    </location>
</feature>
<comment type="caution">
    <text evidence="11">The sequence shown here is derived from an EMBL/GenBank/DDBJ whole genome shotgun (WGS) entry which is preliminary data.</text>
</comment>
<feature type="domain" description="SAM" evidence="10">
    <location>
        <begin position="822"/>
        <end position="877"/>
    </location>
</feature>
<keyword evidence="3" id="KW-0808">Transferase</keyword>
<feature type="compositionally biased region" description="Polar residues" evidence="9">
    <location>
        <begin position="379"/>
        <end position="389"/>
    </location>
</feature>
<comment type="similarity">
    <text evidence="6">Belongs to the ARTD/PARP family.</text>
</comment>
<keyword evidence="3" id="KW-0548">Nucleotidyltransferase</keyword>
<dbReference type="Proteomes" id="UP001519460">
    <property type="component" value="Unassembled WGS sequence"/>
</dbReference>
<dbReference type="EMBL" id="JACVVK020000331">
    <property type="protein sequence ID" value="KAK7478206.1"/>
    <property type="molecule type" value="Genomic_DNA"/>
</dbReference>
<feature type="region of interest" description="Disordered" evidence="9">
    <location>
        <begin position="752"/>
        <end position="825"/>
    </location>
</feature>
<keyword evidence="5 8" id="KW-0040">ANK repeat</keyword>
<protein>
    <recommendedName>
        <fullName evidence="1">NAD(+) ADP-ribosyltransferase</fullName>
        <ecNumber evidence="1">2.4.2.30</ecNumber>
    </recommendedName>
</protein>
<feature type="repeat" description="ANK" evidence="8">
    <location>
        <begin position="101"/>
        <end position="133"/>
    </location>
</feature>
<dbReference type="Gene3D" id="1.10.150.50">
    <property type="entry name" value="Transcription Factor, Ets-1"/>
    <property type="match status" value="1"/>
</dbReference>
<evidence type="ECO:0000256" key="9">
    <source>
        <dbReference type="SAM" id="MobiDB-lite"/>
    </source>
</evidence>
<evidence type="ECO:0000256" key="8">
    <source>
        <dbReference type="PROSITE-ProRule" id="PRU00023"/>
    </source>
</evidence>
<dbReference type="PROSITE" id="PS50105">
    <property type="entry name" value="SAM_DOMAIN"/>
    <property type="match status" value="1"/>
</dbReference>
<feature type="repeat" description="ANK" evidence="8">
    <location>
        <begin position="135"/>
        <end position="167"/>
    </location>
</feature>
<dbReference type="Gene3D" id="1.25.40.20">
    <property type="entry name" value="Ankyrin repeat-containing domain"/>
    <property type="match status" value="3"/>
</dbReference>
<dbReference type="PRINTS" id="PR01415">
    <property type="entry name" value="ANKYRIN"/>
</dbReference>
<feature type="region of interest" description="Disordered" evidence="9">
    <location>
        <begin position="372"/>
        <end position="398"/>
    </location>
</feature>
<proteinExistence type="inferred from homology"/>
<evidence type="ECO:0000313" key="11">
    <source>
        <dbReference type="EMBL" id="KAK7478206.1"/>
    </source>
</evidence>
<dbReference type="Pfam" id="PF12796">
    <property type="entry name" value="Ank_2"/>
    <property type="match status" value="3"/>
</dbReference>
<feature type="region of interest" description="Disordered" evidence="9">
    <location>
        <begin position="696"/>
        <end position="721"/>
    </location>
</feature>
<evidence type="ECO:0000259" key="10">
    <source>
        <dbReference type="PROSITE" id="PS50105"/>
    </source>
</evidence>
<dbReference type="InterPro" id="IPR013761">
    <property type="entry name" value="SAM/pointed_sf"/>
</dbReference>
<dbReference type="EC" id="2.4.2.30" evidence="1"/>
<dbReference type="SUPFAM" id="SSF48403">
    <property type="entry name" value="Ankyrin repeat"/>
    <property type="match status" value="1"/>
</dbReference>
<dbReference type="Pfam" id="PF00023">
    <property type="entry name" value="Ank"/>
    <property type="match status" value="1"/>
</dbReference>
<dbReference type="SMART" id="SM00248">
    <property type="entry name" value="ANK"/>
    <property type="match status" value="10"/>
</dbReference>
<dbReference type="InterPro" id="IPR036770">
    <property type="entry name" value="Ankyrin_rpt-contain_sf"/>
</dbReference>
<dbReference type="SUPFAM" id="SSF47769">
    <property type="entry name" value="SAM/Pointed domain"/>
    <property type="match status" value="1"/>
</dbReference>
<feature type="repeat" description="ANK" evidence="8">
    <location>
        <begin position="305"/>
        <end position="337"/>
    </location>
</feature>
<feature type="repeat" description="ANK" evidence="8">
    <location>
        <begin position="2"/>
        <end position="34"/>
    </location>
</feature>
<dbReference type="AlphaFoldDB" id="A0ABD0JSW4"/>
<keyword evidence="2" id="KW-0328">Glycosyltransferase</keyword>
<dbReference type="PROSITE" id="PS50088">
    <property type="entry name" value="ANK_REPEAT"/>
    <property type="match status" value="8"/>
</dbReference>
<evidence type="ECO:0000256" key="1">
    <source>
        <dbReference type="ARBA" id="ARBA00012020"/>
    </source>
</evidence>
<gene>
    <name evidence="11" type="ORF">BaRGS_00030567</name>
</gene>
<evidence type="ECO:0000256" key="7">
    <source>
        <dbReference type="ARBA" id="ARBA00033987"/>
    </source>
</evidence>
<feature type="repeat" description="ANK" evidence="8">
    <location>
        <begin position="169"/>
        <end position="201"/>
    </location>
</feature>
<accession>A0ABD0JSW4</accession>
<name>A0ABD0JSW4_9CAEN</name>
<keyword evidence="12" id="KW-1185">Reference proteome</keyword>
<dbReference type="SMART" id="SM00454">
    <property type="entry name" value="SAM"/>
    <property type="match status" value="1"/>
</dbReference>
<sequence length="931" mass="100413">MERTRQLFCACEQGDVDSVQTLLDQGSDVDSVDDDENTPLQVASANGHESVVRLLIMRGAGLDKRNVFGWTPLLQASRYGHTGVVALLVQHQADIHAKNRYGASALTLAARGGHIQTVKLLAESGVDLNGMSEGCEFTPLLAAALHGHDAVLRFLLDRGCDVNFRTPSSGLTPLMLAALNGHMTTAQILIEKGGDPNVTNVGDRTALGVATVRGKREVRGYLDRKTTNKPKVSPDEIKPDIIEAAKHGDMERIREILDQDPSQKDASSPQDGATPLMFAAMTGRLDVAELLFQRGCDINKQDIISGWTALMQATYHGKKQVAMFLLNAGADVSVQAKNGCTAFDMASLIDDVDTELLRMLAAKALHVNKADKGKKGWNKHSNGSISSPSLHPDFSEEHPKSGLKAWWNRLSNRFRNLKLGRTFTMTNRLSPMPLQTSTSVQDLTLTGPMPSQSSPQPHRKFVEADQTTMSMTSYESMLLETKKSASVYTLDINPPHSAQSSETLKPVKPPFLPPPSFALDGPEHSRRYSSNWRTYKSVNDDRTISSDRSLVHPMKYSPSRAGSGSVSARIAKPAAAAATWINPLASTSLVNTSTAEPVTGDGINSLPATTWTNHAAPADAWVNPPPPAANWTSLSPSASWDKFSPSDACWDGSNTICLSSRTQTNQSLSSAPSSSALDTTDSSVHATLTAKPHVFPSVSVAPDNSPVNEKGDFGHGSLFLPSPHIPSARSSATLGQQTPSLLFMPRKSATASSAFRTMSNTTSPNSSTSGSSSITPQRSSRGRSTSSKDSTTSTLTPSPSPTPGKSGEDAVPPLSSLREKESGDDELSNILKKLSLEKYNPIFEEQEVDMEAFLTLTDEDLKELGIPNVDSRRQILKGRERQQFVDTMTSFNSTLKARTSSDIGTDSENLMSWNIQDDVDPHLPSAKSRSS</sequence>
<evidence type="ECO:0000256" key="3">
    <source>
        <dbReference type="ARBA" id="ARBA00022695"/>
    </source>
</evidence>
<dbReference type="PROSITE" id="PS50297">
    <property type="entry name" value="ANK_REP_REGION"/>
    <property type="match status" value="7"/>
</dbReference>
<dbReference type="InterPro" id="IPR001660">
    <property type="entry name" value="SAM"/>
</dbReference>
<evidence type="ECO:0000313" key="12">
    <source>
        <dbReference type="Proteomes" id="UP001519460"/>
    </source>
</evidence>
<dbReference type="InterPro" id="IPR002110">
    <property type="entry name" value="Ankyrin_rpt"/>
</dbReference>
<keyword evidence="4" id="KW-0677">Repeat</keyword>
<dbReference type="GO" id="GO:0003950">
    <property type="term" value="F:NAD+ poly-ADP-ribosyltransferase activity"/>
    <property type="evidence" value="ECO:0007669"/>
    <property type="project" value="UniProtKB-EC"/>
</dbReference>
<feature type="compositionally biased region" description="Low complexity" evidence="9">
    <location>
        <begin position="759"/>
        <end position="797"/>
    </location>
</feature>
<evidence type="ECO:0000256" key="2">
    <source>
        <dbReference type="ARBA" id="ARBA00022676"/>
    </source>
</evidence>
<dbReference type="Pfam" id="PF00536">
    <property type="entry name" value="SAM_1"/>
    <property type="match status" value="1"/>
</dbReference>
<reference evidence="11 12" key="1">
    <citation type="journal article" date="2023" name="Sci. Data">
        <title>Genome assembly of the Korean intertidal mud-creeper Batillaria attramentaria.</title>
        <authorList>
            <person name="Patra A.K."/>
            <person name="Ho P.T."/>
            <person name="Jun S."/>
            <person name="Lee S.J."/>
            <person name="Kim Y."/>
            <person name="Won Y.J."/>
        </authorList>
    </citation>
    <scope>NUCLEOTIDE SEQUENCE [LARGE SCALE GENOMIC DNA]</scope>
    <source>
        <strain evidence="11">Wonlab-2016</strain>
    </source>
</reference>
<dbReference type="PANTHER" id="PTHR24171">
    <property type="entry name" value="ANKYRIN REPEAT DOMAIN-CONTAINING PROTEIN 39-RELATED"/>
    <property type="match status" value="1"/>
</dbReference>
<evidence type="ECO:0000256" key="6">
    <source>
        <dbReference type="ARBA" id="ARBA00024347"/>
    </source>
</evidence>
<dbReference type="GO" id="GO:0016779">
    <property type="term" value="F:nucleotidyltransferase activity"/>
    <property type="evidence" value="ECO:0007669"/>
    <property type="project" value="UniProtKB-KW"/>
</dbReference>
<feature type="repeat" description="ANK" evidence="8">
    <location>
        <begin position="271"/>
        <end position="303"/>
    </location>
</feature>
<organism evidence="11 12">
    <name type="scientific">Batillaria attramentaria</name>
    <dbReference type="NCBI Taxonomy" id="370345"/>
    <lineage>
        <taxon>Eukaryota</taxon>
        <taxon>Metazoa</taxon>
        <taxon>Spiralia</taxon>
        <taxon>Lophotrochozoa</taxon>
        <taxon>Mollusca</taxon>
        <taxon>Gastropoda</taxon>
        <taxon>Caenogastropoda</taxon>
        <taxon>Sorbeoconcha</taxon>
        <taxon>Cerithioidea</taxon>
        <taxon>Batillariidae</taxon>
        <taxon>Batillaria</taxon>
    </lineage>
</organism>
<dbReference type="Pfam" id="PF13637">
    <property type="entry name" value="Ank_4"/>
    <property type="match status" value="1"/>
</dbReference>
<comment type="catalytic activity">
    <reaction evidence="7">
        <text>NAD(+) + (ADP-D-ribosyl)n-acceptor = nicotinamide + (ADP-D-ribosyl)n+1-acceptor + H(+).</text>
        <dbReference type="EC" id="2.4.2.30"/>
    </reaction>
</comment>
<evidence type="ECO:0000256" key="4">
    <source>
        <dbReference type="ARBA" id="ARBA00022737"/>
    </source>
</evidence>
<evidence type="ECO:0000256" key="5">
    <source>
        <dbReference type="ARBA" id="ARBA00023043"/>
    </source>
</evidence>
<feature type="repeat" description="ANK" evidence="8">
    <location>
        <begin position="35"/>
        <end position="67"/>
    </location>
</feature>